<evidence type="ECO:0000256" key="5">
    <source>
        <dbReference type="ARBA" id="ARBA00022475"/>
    </source>
</evidence>
<dbReference type="Gene3D" id="1.10.3810.10">
    <property type="entry name" value="Biosynthetic peptidoglycan transglycosylase-like"/>
    <property type="match status" value="1"/>
</dbReference>
<comment type="similarity">
    <text evidence="4">In the N-terminal section; belongs to the glycosyltransferase 51 family.</text>
</comment>
<feature type="domain" description="Glycosyl transferase family 51" evidence="21">
    <location>
        <begin position="107"/>
        <end position="285"/>
    </location>
</feature>
<evidence type="ECO:0000256" key="8">
    <source>
        <dbReference type="ARBA" id="ARBA00022676"/>
    </source>
</evidence>
<dbReference type="PANTHER" id="PTHR32282">
    <property type="entry name" value="BINDING PROTEIN TRANSPEPTIDASE, PUTATIVE-RELATED"/>
    <property type="match status" value="1"/>
</dbReference>
<evidence type="ECO:0000256" key="16">
    <source>
        <dbReference type="ARBA" id="ARBA00034000"/>
    </source>
</evidence>
<evidence type="ECO:0000259" key="20">
    <source>
        <dbReference type="Pfam" id="PF00905"/>
    </source>
</evidence>
<evidence type="ECO:0000256" key="11">
    <source>
        <dbReference type="ARBA" id="ARBA00022960"/>
    </source>
</evidence>
<keyword evidence="14" id="KW-0511">Multifunctional enzyme</keyword>
<dbReference type="GO" id="GO:0008360">
    <property type="term" value="P:regulation of cell shape"/>
    <property type="evidence" value="ECO:0007669"/>
    <property type="project" value="UniProtKB-KW"/>
</dbReference>
<dbReference type="Gene3D" id="3.40.710.10">
    <property type="entry name" value="DD-peptidase/beta-lactamase superfamily"/>
    <property type="match status" value="2"/>
</dbReference>
<comment type="catalytic activity">
    <reaction evidence="17">
        <text>[GlcNAc-(1-&gt;4)-Mur2Ac(oyl-L-Ala-gamma-D-Glu-L-Lys-D-Ala-D-Ala)](n)-di-trans,octa-cis-undecaprenyl diphosphate + beta-D-GlcNAc-(1-&gt;4)-Mur2Ac(oyl-L-Ala-gamma-D-Glu-L-Lys-D-Ala-D-Ala)-di-trans,octa-cis-undecaprenyl diphosphate = [GlcNAc-(1-&gt;4)-Mur2Ac(oyl-L-Ala-gamma-D-Glu-L-Lys-D-Ala-D-Ala)](n+1)-di-trans,octa-cis-undecaprenyl diphosphate + di-trans,octa-cis-undecaprenyl diphosphate + H(+)</text>
        <dbReference type="Rhea" id="RHEA:23708"/>
        <dbReference type="Rhea" id="RHEA-COMP:9602"/>
        <dbReference type="Rhea" id="RHEA-COMP:9603"/>
        <dbReference type="ChEBI" id="CHEBI:15378"/>
        <dbReference type="ChEBI" id="CHEBI:58405"/>
        <dbReference type="ChEBI" id="CHEBI:60033"/>
        <dbReference type="ChEBI" id="CHEBI:78435"/>
        <dbReference type="EC" id="2.4.99.28"/>
    </reaction>
</comment>
<accession>A0A7V2B1I7</accession>
<dbReference type="AlphaFoldDB" id="A0A7V2B1I7"/>
<evidence type="ECO:0000256" key="10">
    <source>
        <dbReference type="ARBA" id="ARBA00022801"/>
    </source>
</evidence>
<dbReference type="InterPro" id="IPR001460">
    <property type="entry name" value="PCN-bd_Tpept"/>
</dbReference>
<dbReference type="Pfam" id="PF00905">
    <property type="entry name" value="Transpeptidase"/>
    <property type="match status" value="1"/>
</dbReference>
<feature type="transmembrane region" description="Helical" evidence="19">
    <location>
        <begin position="56"/>
        <end position="80"/>
    </location>
</feature>
<dbReference type="GO" id="GO:0008658">
    <property type="term" value="F:penicillin binding"/>
    <property type="evidence" value="ECO:0007669"/>
    <property type="project" value="InterPro"/>
</dbReference>
<keyword evidence="7" id="KW-0645">Protease</keyword>
<comment type="similarity">
    <text evidence="3">In the C-terminal section; belongs to the transpeptidase family.</text>
</comment>
<dbReference type="InterPro" id="IPR050396">
    <property type="entry name" value="Glycosyltr_51/Transpeptidase"/>
</dbReference>
<dbReference type="GO" id="GO:0071555">
    <property type="term" value="P:cell wall organization"/>
    <property type="evidence" value="ECO:0007669"/>
    <property type="project" value="UniProtKB-KW"/>
</dbReference>
<protein>
    <submittedName>
        <fullName evidence="22">PBP1A family penicillin-binding protein</fullName>
    </submittedName>
</protein>
<comment type="catalytic activity">
    <reaction evidence="16">
        <text>Preferential cleavage: (Ac)2-L-Lys-D-Ala-|-D-Ala. Also transpeptidation of peptidyl-alanyl moieties that are N-acyl substituents of D-alanine.</text>
        <dbReference type="EC" id="3.4.16.4"/>
    </reaction>
</comment>
<evidence type="ECO:0000256" key="19">
    <source>
        <dbReference type="SAM" id="Phobius"/>
    </source>
</evidence>
<dbReference type="GO" id="GO:0030288">
    <property type="term" value="C:outer membrane-bounded periplasmic space"/>
    <property type="evidence" value="ECO:0007669"/>
    <property type="project" value="TreeGrafter"/>
</dbReference>
<evidence type="ECO:0000256" key="9">
    <source>
        <dbReference type="ARBA" id="ARBA00022679"/>
    </source>
</evidence>
<keyword evidence="6" id="KW-0121">Carboxypeptidase</keyword>
<evidence type="ECO:0000256" key="1">
    <source>
        <dbReference type="ARBA" id="ARBA00004236"/>
    </source>
</evidence>
<keyword evidence="12" id="KW-0573">Peptidoglycan synthesis</keyword>
<comment type="caution">
    <text evidence="22">The sequence shown here is derived from an EMBL/GenBank/DDBJ whole genome shotgun (WGS) entry which is preliminary data.</text>
</comment>
<dbReference type="InterPro" id="IPR036950">
    <property type="entry name" value="PBP_transglycosylase"/>
</dbReference>
<evidence type="ECO:0000256" key="14">
    <source>
        <dbReference type="ARBA" id="ARBA00023268"/>
    </source>
</evidence>
<keyword evidence="11" id="KW-0133">Cell shape</keyword>
<keyword evidence="19" id="KW-1133">Transmembrane helix</keyword>
<proteinExistence type="inferred from homology"/>
<organism evidence="22">
    <name type="scientific">Rhodothermus marinus</name>
    <name type="common">Rhodothermus obamensis</name>
    <dbReference type="NCBI Taxonomy" id="29549"/>
    <lineage>
        <taxon>Bacteria</taxon>
        <taxon>Pseudomonadati</taxon>
        <taxon>Rhodothermota</taxon>
        <taxon>Rhodothermia</taxon>
        <taxon>Rhodothermales</taxon>
        <taxon>Rhodothermaceae</taxon>
        <taxon>Rhodothermus</taxon>
    </lineage>
</organism>
<dbReference type="InterPro" id="IPR023346">
    <property type="entry name" value="Lysozyme-like_dom_sf"/>
</dbReference>
<dbReference type="GO" id="GO:0009002">
    <property type="term" value="F:serine-type D-Ala-D-Ala carboxypeptidase activity"/>
    <property type="evidence" value="ECO:0007669"/>
    <property type="project" value="UniProtKB-EC"/>
</dbReference>
<keyword evidence="9" id="KW-0808">Transferase</keyword>
<dbReference type="FunFam" id="1.10.3810.10:FF:000001">
    <property type="entry name" value="Penicillin-binding protein 1A"/>
    <property type="match status" value="1"/>
</dbReference>
<sequence length="783" mass="90401">MPNRWTHTEEELQRYFSDPNFRRARLRPDGEKVSPPRSRLGRFFYRRFRDPRKAQAALVLSVLLATMLAGMLLLLLYMWMISDELPSFQELDNPTFQLATVAYTADGQELARYARQNRSWVSYDEISPYVIQAVLATEDHRFYEHWGIDLFRTASALFQTFLSLGQNVQGGSTITQQLARNLYNEQIGRAQTIERKLKEMVTAVALERRYTKREILEMYLNTVEFVYNAFGIEAAARTFFNKSARDLDVLEAATLVGMLRNPSLYNPVRYPERARQRRNVVLWQMVRHGYLERAFYEAHKDEPIALNFRSAAITASMAPYFAEYVRRWLVQWAEAHGYNIYTDGLRVYTTLDSRLQELARQAVEEQMRGLQAVVDYEWSRRTGFFLGQDVSLYLRQRNYEPFAYYWSSRQDTVNAFIRETPHYRSLLEQGLTPEEALRQLRTDRAFMDSLKAVKTRLEAGFVAIDPRNGYVRAWVGGRDLTQDWYDHVAIARRQPGSTFKPFLYTAAIDNGWSPDDLLPDSSVTYVDAAGNVWRPRNAEGESTGQLITLREALAHSVNTVSARLVLQVGARNVAFYARRMGIKSPLEEVPSLALGTSNVTLLELVSAYATLASGGLYYEPIVVTRIEDASGHVLYEARPVPREALSEETAYTVIDMLRDVVRYGTGTRIRWQFGLTQYDFAGKTGTTQNSADGWFILMHPELVTGAWVGFNDQRVTFRTHWWGQGAHNALFIVGDFWRRLTQMPDVEINRNATFPLPLWQRTPTQRAPEEHLTPDERQRRVGW</sequence>
<evidence type="ECO:0000256" key="12">
    <source>
        <dbReference type="ARBA" id="ARBA00022984"/>
    </source>
</evidence>
<evidence type="ECO:0000256" key="2">
    <source>
        <dbReference type="ARBA" id="ARBA00004752"/>
    </source>
</evidence>
<comment type="subcellular location">
    <subcellularLocation>
        <location evidence="1">Cell membrane</location>
    </subcellularLocation>
</comment>
<dbReference type="PANTHER" id="PTHR32282:SF11">
    <property type="entry name" value="PENICILLIN-BINDING PROTEIN 1B"/>
    <property type="match status" value="1"/>
</dbReference>
<keyword evidence="13 19" id="KW-0472">Membrane</keyword>
<dbReference type="EMBL" id="DSGB01000006">
    <property type="protein sequence ID" value="HER96584.1"/>
    <property type="molecule type" value="Genomic_DNA"/>
</dbReference>
<keyword evidence="8" id="KW-0328">Glycosyltransferase</keyword>
<dbReference type="Pfam" id="PF00912">
    <property type="entry name" value="Transgly"/>
    <property type="match status" value="1"/>
</dbReference>
<name>A0A7V2B1I7_RHOMR</name>
<evidence type="ECO:0000256" key="3">
    <source>
        <dbReference type="ARBA" id="ARBA00007090"/>
    </source>
</evidence>
<dbReference type="InterPro" id="IPR001264">
    <property type="entry name" value="Glyco_trans_51"/>
</dbReference>
<keyword evidence="15" id="KW-0961">Cell wall biogenesis/degradation</keyword>
<dbReference type="SUPFAM" id="SSF56601">
    <property type="entry name" value="beta-lactamase/transpeptidase-like"/>
    <property type="match status" value="1"/>
</dbReference>
<evidence type="ECO:0000259" key="21">
    <source>
        <dbReference type="Pfam" id="PF00912"/>
    </source>
</evidence>
<evidence type="ECO:0000313" key="22">
    <source>
        <dbReference type="EMBL" id="HER96584.1"/>
    </source>
</evidence>
<evidence type="ECO:0000256" key="13">
    <source>
        <dbReference type="ARBA" id="ARBA00023136"/>
    </source>
</evidence>
<dbReference type="GO" id="GO:0005886">
    <property type="term" value="C:plasma membrane"/>
    <property type="evidence" value="ECO:0007669"/>
    <property type="project" value="UniProtKB-SubCell"/>
</dbReference>
<dbReference type="InterPro" id="IPR012338">
    <property type="entry name" value="Beta-lactam/transpept-like"/>
</dbReference>
<keyword evidence="5" id="KW-1003">Cell membrane</keyword>
<keyword evidence="19" id="KW-0812">Transmembrane</keyword>
<feature type="domain" description="Penicillin-binding protein transpeptidase" evidence="20">
    <location>
        <begin position="460"/>
        <end position="691"/>
    </location>
</feature>
<evidence type="ECO:0000256" key="7">
    <source>
        <dbReference type="ARBA" id="ARBA00022670"/>
    </source>
</evidence>
<dbReference type="SUPFAM" id="SSF53955">
    <property type="entry name" value="Lysozyme-like"/>
    <property type="match status" value="1"/>
</dbReference>
<evidence type="ECO:0000256" key="18">
    <source>
        <dbReference type="SAM" id="MobiDB-lite"/>
    </source>
</evidence>
<feature type="compositionally biased region" description="Basic and acidic residues" evidence="18">
    <location>
        <begin position="767"/>
        <end position="783"/>
    </location>
</feature>
<dbReference type="GO" id="GO:0009252">
    <property type="term" value="P:peptidoglycan biosynthetic process"/>
    <property type="evidence" value="ECO:0007669"/>
    <property type="project" value="UniProtKB-KW"/>
</dbReference>
<evidence type="ECO:0000256" key="17">
    <source>
        <dbReference type="ARBA" id="ARBA00049902"/>
    </source>
</evidence>
<keyword evidence="10" id="KW-0378">Hydrolase</keyword>
<evidence type="ECO:0000256" key="15">
    <source>
        <dbReference type="ARBA" id="ARBA00023316"/>
    </source>
</evidence>
<evidence type="ECO:0000256" key="6">
    <source>
        <dbReference type="ARBA" id="ARBA00022645"/>
    </source>
</evidence>
<dbReference type="NCBIfam" id="TIGR02074">
    <property type="entry name" value="PBP_1a_fam"/>
    <property type="match status" value="1"/>
</dbReference>
<dbReference type="GO" id="GO:0006508">
    <property type="term" value="P:proteolysis"/>
    <property type="evidence" value="ECO:0007669"/>
    <property type="project" value="UniProtKB-KW"/>
</dbReference>
<comment type="pathway">
    <text evidence="2">Cell wall biogenesis; peptidoglycan biosynthesis.</text>
</comment>
<reference evidence="22" key="1">
    <citation type="journal article" date="2020" name="mSystems">
        <title>Genome- and Community-Level Interaction Insights into Carbon Utilization and Element Cycling Functions of Hydrothermarchaeota in Hydrothermal Sediment.</title>
        <authorList>
            <person name="Zhou Z."/>
            <person name="Liu Y."/>
            <person name="Xu W."/>
            <person name="Pan J."/>
            <person name="Luo Z.H."/>
            <person name="Li M."/>
        </authorList>
    </citation>
    <scope>NUCLEOTIDE SEQUENCE [LARGE SCALE GENOMIC DNA]</scope>
    <source>
        <strain evidence="22">SpSt-143</strain>
    </source>
</reference>
<dbReference type="GO" id="GO:0008955">
    <property type="term" value="F:peptidoglycan glycosyltransferase activity"/>
    <property type="evidence" value="ECO:0007669"/>
    <property type="project" value="UniProtKB-EC"/>
</dbReference>
<feature type="region of interest" description="Disordered" evidence="18">
    <location>
        <begin position="759"/>
        <end position="783"/>
    </location>
</feature>
<gene>
    <name evidence="22" type="ORF">ENO59_08725</name>
</gene>
<evidence type="ECO:0000256" key="4">
    <source>
        <dbReference type="ARBA" id="ARBA00007739"/>
    </source>
</evidence>